<evidence type="ECO:0000256" key="3">
    <source>
        <dbReference type="ARBA" id="ARBA00022679"/>
    </source>
</evidence>
<dbReference type="InterPro" id="IPR002934">
    <property type="entry name" value="Polymerase_NTP_transf_dom"/>
</dbReference>
<comment type="cofactor">
    <cofactor evidence="1">
        <name>Mg(2+)</name>
        <dbReference type="ChEBI" id="CHEBI:18420"/>
    </cofactor>
</comment>
<gene>
    <name evidence="11" type="ORF">FBZ87_104630</name>
</gene>
<organism evidence="11 12">
    <name type="scientific">Nitrospirillum amazonense</name>
    <dbReference type="NCBI Taxonomy" id="28077"/>
    <lineage>
        <taxon>Bacteria</taxon>
        <taxon>Pseudomonadati</taxon>
        <taxon>Pseudomonadota</taxon>
        <taxon>Alphaproteobacteria</taxon>
        <taxon>Rhodospirillales</taxon>
        <taxon>Azospirillaceae</taxon>
        <taxon>Nitrospirillum</taxon>
    </lineage>
</organism>
<dbReference type="Gene3D" id="3.30.460.10">
    <property type="entry name" value="Beta Polymerase, domain 2"/>
    <property type="match status" value="1"/>
</dbReference>
<comment type="caution">
    <text evidence="11">The sequence shown here is derived from an EMBL/GenBank/DDBJ whole genome shotgun (WGS) entry which is preliminary data.</text>
</comment>
<keyword evidence="3" id="KW-0808">Transferase</keyword>
<evidence type="ECO:0000256" key="9">
    <source>
        <dbReference type="ARBA" id="ARBA00038276"/>
    </source>
</evidence>
<dbReference type="GO" id="GO:0005524">
    <property type="term" value="F:ATP binding"/>
    <property type="evidence" value="ECO:0007669"/>
    <property type="project" value="UniProtKB-KW"/>
</dbReference>
<proteinExistence type="inferred from homology"/>
<dbReference type="RefSeq" id="WP_145610984.1">
    <property type="nucleotide sequence ID" value="NZ_VITV01000004.1"/>
</dbReference>
<reference evidence="11 12" key="1">
    <citation type="submission" date="2019-06" db="EMBL/GenBank/DDBJ databases">
        <title>Genomic Encyclopedia of Type Strains, Phase IV (KMG-V): Genome sequencing to study the core and pangenomes of soil and plant-associated prokaryotes.</title>
        <authorList>
            <person name="Whitman W."/>
        </authorList>
    </citation>
    <scope>NUCLEOTIDE SEQUENCE [LARGE SCALE GENOMIC DNA]</scope>
    <source>
        <strain evidence="11 12">BR 12005</strain>
    </source>
</reference>
<dbReference type="PANTHER" id="PTHR33571:SF12">
    <property type="entry name" value="BSL3053 PROTEIN"/>
    <property type="match status" value="1"/>
</dbReference>
<dbReference type="EMBL" id="VITV01000004">
    <property type="protein sequence ID" value="TWB75522.1"/>
    <property type="molecule type" value="Genomic_DNA"/>
</dbReference>
<name>A0A560JWN1_9PROT</name>
<dbReference type="SUPFAM" id="SSF81301">
    <property type="entry name" value="Nucleotidyltransferase"/>
    <property type="match status" value="1"/>
</dbReference>
<evidence type="ECO:0000313" key="11">
    <source>
        <dbReference type="EMBL" id="TWB75522.1"/>
    </source>
</evidence>
<keyword evidence="2" id="KW-1277">Toxin-antitoxin system</keyword>
<evidence type="ECO:0000256" key="1">
    <source>
        <dbReference type="ARBA" id="ARBA00001946"/>
    </source>
</evidence>
<evidence type="ECO:0000256" key="5">
    <source>
        <dbReference type="ARBA" id="ARBA00022723"/>
    </source>
</evidence>
<evidence type="ECO:0000256" key="7">
    <source>
        <dbReference type="ARBA" id="ARBA00022840"/>
    </source>
</evidence>
<dbReference type="InterPro" id="IPR043519">
    <property type="entry name" value="NT_sf"/>
</dbReference>
<dbReference type="PANTHER" id="PTHR33571">
    <property type="entry name" value="SSL8005 PROTEIN"/>
    <property type="match status" value="1"/>
</dbReference>
<evidence type="ECO:0000259" key="10">
    <source>
        <dbReference type="Pfam" id="PF01909"/>
    </source>
</evidence>
<evidence type="ECO:0000256" key="4">
    <source>
        <dbReference type="ARBA" id="ARBA00022695"/>
    </source>
</evidence>
<feature type="domain" description="Polymerase nucleotidyl transferase" evidence="10">
    <location>
        <begin position="12"/>
        <end position="84"/>
    </location>
</feature>
<protein>
    <recommendedName>
        <fullName evidence="10">Polymerase nucleotidyl transferase domain-containing protein</fullName>
    </recommendedName>
</protein>
<evidence type="ECO:0000256" key="8">
    <source>
        <dbReference type="ARBA" id="ARBA00022842"/>
    </source>
</evidence>
<dbReference type="Proteomes" id="UP000320516">
    <property type="component" value="Unassembled WGS sequence"/>
</dbReference>
<dbReference type="Pfam" id="PF01909">
    <property type="entry name" value="NTP_transf_2"/>
    <property type="match status" value="1"/>
</dbReference>
<dbReference type="GO" id="GO:0016779">
    <property type="term" value="F:nucleotidyltransferase activity"/>
    <property type="evidence" value="ECO:0007669"/>
    <property type="project" value="UniProtKB-KW"/>
</dbReference>
<keyword evidence="5" id="KW-0479">Metal-binding</keyword>
<comment type="similarity">
    <text evidence="9">Belongs to the MntA antitoxin family.</text>
</comment>
<keyword evidence="7" id="KW-0067">ATP-binding</keyword>
<keyword evidence="4" id="KW-0548">Nucleotidyltransferase</keyword>
<dbReference type="GO" id="GO:0046872">
    <property type="term" value="F:metal ion binding"/>
    <property type="evidence" value="ECO:0007669"/>
    <property type="project" value="UniProtKB-KW"/>
</dbReference>
<keyword evidence="6" id="KW-0547">Nucleotide-binding</keyword>
<evidence type="ECO:0000256" key="2">
    <source>
        <dbReference type="ARBA" id="ARBA00022649"/>
    </source>
</evidence>
<dbReference type="InterPro" id="IPR052038">
    <property type="entry name" value="Type-VII_TA_antitoxin"/>
</dbReference>
<sequence>MAQSLFPDPLALESVCRRHHIRRLALFGSTLKGTSRPDSDVDLLVEFEPGAKPGLIRLGGIANELSDLLGGREVDLRSPQDLSRYFRDEVIQIAEVQYEAR</sequence>
<dbReference type="CDD" id="cd05403">
    <property type="entry name" value="NT_KNTase_like"/>
    <property type="match status" value="1"/>
</dbReference>
<evidence type="ECO:0000256" key="6">
    <source>
        <dbReference type="ARBA" id="ARBA00022741"/>
    </source>
</evidence>
<evidence type="ECO:0000313" key="12">
    <source>
        <dbReference type="Proteomes" id="UP000320516"/>
    </source>
</evidence>
<accession>A0A560JWN1</accession>
<keyword evidence="8" id="KW-0460">Magnesium</keyword>
<dbReference type="AlphaFoldDB" id="A0A560JWN1"/>